<sequence length="106" mass="12064">MKRQETLYIFLDLTKLNTMANIRDLKKDINYVLGEIIETAIDMEKVNPEIDKSKTAAIIDEAINAFDAFSSRIHAKGVENKRAHYRAITNDLETKGNELIAQLNVL</sequence>
<dbReference type="AlphaFoldDB" id="H6RF81"/>
<organism evidence="1">
    <name type="scientific">uncultured Flavobacteriia bacterium</name>
    <dbReference type="NCBI Taxonomy" id="212695"/>
    <lineage>
        <taxon>Bacteria</taxon>
        <taxon>Pseudomonadati</taxon>
        <taxon>Bacteroidota</taxon>
        <taxon>Flavobacteriia</taxon>
        <taxon>environmental samples</taxon>
    </lineage>
</organism>
<name>H6RF81_9BACT</name>
<dbReference type="EMBL" id="FO117587">
    <property type="protein sequence ID" value="CCF99692.1"/>
    <property type="molecule type" value="Genomic_DNA"/>
</dbReference>
<evidence type="ECO:0000313" key="1">
    <source>
        <dbReference type="EMBL" id="CCF99692.1"/>
    </source>
</evidence>
<reference evidence="1" key="1">
    <citation type="journal article" date="2012" name="Environ. Microbiol.">
        <title>Genomic content of uncultured Bacteroidetes from contrasting oceanic provinces in the North Atlantic Ocean.</title>
        <authorList>
            <person name="Gomez-Pereira P.R."/>
            <person name="Schuler M."/>
            <person name="Fuchs B.M."/>
            <person name="Bennke C."/>
            <person name="Teeling H."/>
            <person name="Waldmann J."/>
            <person name="Richter M."/>
            <person name="Barbe V."/>
            <person name="Bataille E."/>
            <person name="Glockner F.O."/>
            <person name="Amann R."/>
        </authorList>
    </citation>
    <scope>NUCLEOTIDE SEQUENCE</scope>
</reference>
<reference evidence="1" key="2">
    <citation type="submission" date="2012-02" db="EMBL/GenBank/DDBJ databases">
        <authorList>
            <person name="Genoscope - CEA"/>
        </authorList>
    </citation>
    <scope>NUCLEOTIDE SEQUENCE</scope>
</reference>
<protein>
    <submittedName>
        <fullName evidence="1">Uncharacterized protein</fullName>
    </submittedName>
</protein>
<accession>H6RF81</accession>
<proteinExistence type="predicted"/>
<gene>
    <name evidence="1" type="ORF">VIS_S18BRA80021</name>
</gene>